<evidence type="ECO:0000313" key="4">
    <source>
        <dbReference type="Proteomes" id="UP000196053"/>
    </source>
</evidence>
<reference evidence="4" key="1">
    <citation type="submission" date="2015-09" db="EMBL/GenBank/DDBJ databases">
        <authorList>
            <person name="Wibberg D."/>
        </authorList>
    </citation>
    <scope>NUCLEOTIDE SEQUENCE [LARGE SCALE GENOMIC DNA]</scope>
    <source>
        <strain evidence="4">SD1D</strain>
    </source>
</reference>
<dbReference type="EMBL" id="LN879430">
    <property type="protein sequence ID" value="CUH93636.1"/>
    <property type="molecule type" value="Genomic_DNA"/>
</dbReference>
<dbReference type="PANTHER" id="PTHR40763">
    <property type="entry name" value="MEMBRANE PROTEIN-RELATED"/>
    <property type="match status" value="1"/>
</dbReference>
<feature type="transmembrane region" description="Helical" evidence="1">
    <location>
        <begin position="82"/>
        <end position="100"/>
    </location>
</feature>
<dbReference type="RefSeq" id="WP_058258869.1">
    <property type="nucleotide sequence ID" value="NZ_DUPS01000032.1"/>
</dbReference>
<dbReference type="AlphaFoldDB" id="A0A0K8J7K2"/>
<dbReference type="Proteomes" id="UP000196053">
    <property type="component" value="Chromosome I"/>
</dbReference>
<evidence type="ECO:0000256" key="1">
    <source>
        <dbReference type="SAM" id="Phobius"/>
    </source>
</evidence>
<feature type="transmembrane region" description="Helical" evidence="1">
    <location>
        <begin position="58"/>
        <end position="76"/>
    </location>
</feature>
<keyword evidence="4" id="KW-1185">Reference proteome</keyword>
<protein>
    <submittedName>
        <fullName evidence="3">Putative membrane protein</fullName>
    </submittedName>
</protein>
<proteinExistence type="predicted"/>
<feature type="domain" description="LiaF transmembrane" evidence="2">
    <location>
        <begin position="9"/>
        <end position="104"/>
    </location>
</feature>
<feature type="transmembrane region" description="Helical" evidence="1">
    <location>
        <begin position="31"/>
        <end position="51"/>
    </location>
</feature>
<name>A0A0K8J7K2_9FIRM</name>
<dbReference type="InterPro" id="IPR054331">
    <property type="entry name" value="LiaF_TM"/>
</dbReference>
<keyword evidence="1" id="KW-1133">Transmembrane helix</keyword>
<accession>A0A0K8J7K2</accession>
<sequence>MRNKLSNLIWGIIFIVVGVGIAGDAMQLWDFTLFFPGWWTLFIIIPCLLSLIQNGFNIGAITGLIIGAMLFASRYVSFNINYWRLIVPIILISIGLKIIFQEVFKKTIRFDNTVHVEGQENFHNINRKEYNAIFASNNIKIDDQFMGTSLNAIFGGIALDLRDAIITCDVEISATAIFGGIDIYLPKGVQVKINNIPVFGGVSNKAVYNGEPSDYTIYINSTTMFGGIDIR</sequence>
<dbReference type="OrthoDB" id="3636235at2"/>
<dbReference type="Pfam" id="PF22570">
    <property type="entry name" value="LiaF-TM"/>
    <property type="match status" value="1"/>
</dbReference>
<feature type="transmembrane region" description="Helical" evidence="1">
    <location>
        <begin position="7"/>
        <end position="25"/>
    </location>
</feature>
<organism evidence="3 4">
    <name type="scientific">Herbinix luporum</name>
    <dbReference type="NCBI Taxonomy" id="1679721"/>
    <lineage>
        <taxon>Bacteria</taxon>
        <taxon>Bacillati</taxon>
        <taxon>Bacillota</taxon>
        <taxon>Clostridia</taxon>
        <taxon>Lachnospirales</taxon>
        <taxon>Lachnospiraceae</taxon>
        <taxon>Herbinix</taxon>
    </lineage>
</organism>
<dbReference type="PANTHER" id="PTHR40763:SF5">
    <property type="entry name" value="MEMBRANE PROTEIN"/>
    <property type="match status" value="1"/>
</dbReference>
<gene>
    <name evidence="3" type="ORF">SD1D_2101</name>
</gene>
<keyword evidence="1" id="KW-0472">Membrane</keyword>
<evidence type="ECO:0000259" key="2">
    <source>
        <dbReference type="Pfam" id="PF22570"/>
    </source>
</evidence>
<dbReference type="KEGG" id="hsd:SD1D_2101"/>
<evidence type="ECO:0000313" key="3">
    <source>
        <dbReference type="EMBL" id="CUH93636.1"/>
    </source>
</evidence>
<keyword evidence="1" id="KW-0812">Transmembrane</keyword>